<evidence type="ECO:0008006" key="4">
    <source>
        <dbReference type="Google" id="ProtNLM"/>
    </source>
</evidence>
<organism evidence="2 3">
    <name type="scientific">Sphingobacterium haloxyli</name>
    <dbReference type="NCBI Taxonomy" id="2100533"/>
    <lineage>
        <taxon>Bacteria</taxon>
        <taxon>Pseudomonadati</taxon>
        <taxon>Bacteroidota</taxon>
        <taxon>Sphingobacteriia</taxon>
        <taxon>Sphingobacteriales</taxon>
        <taxon>Sphingobacteriaceae</taxon>
        <taxon>Sphingobacterium</taxon>
    </lineage>
</organism>
<dbReference type="OrthoDB" id="103335at2"/>
<comment type="caution">
    <text evidence="2">The sequence shown here is derived from an EMBL/GenBank/DDBJ whole genome shotgun (WGS) entry which is preliminary data.</text>
</comment>
<dbReference type="EMBL" id="PVBQ01000022">
    <property type="protein sequence ID" value="PRD45044.1"/>
    <property type="molecule type" value="Genomic_DNA"/>
</dbReference>
<dbReference type="Gene3D" id="2.120.10.80">
    <property type="entry name" value="Kelch-type beta propeller"/>
    <property type="match status" value="2"/>
</dbReference>
<dbReference type="PANTHER" id="PTHR45632">
    <property type="entry name" value="LD33804P"/>
    <property type="match status" value="1"/>
</dbReference>
<accession>A0A2S9IWZ0</accession>
<gene>
    <name evidence="2" type="ORF">C5745_18595</name>
</gene>
<feature type="signal peptide" evidence="1">
    <location>
        <begin position="1"/>
        <end position="24"/>
    </location>
</feature>
<evidence type="ECO:0000313" key="2">
    <source>
        <dbReference type="EMBL" id="PRD45044.1"/>
    </source>
</evidence>
<dbReference type="Proteomes" id="UP000239711">
    <property type="component" value="Unassembled WGS sequence"/>
</dbReference>
<feature type="chain" id="PRO_5015627835" description="Galactose oxidase" evidence="1">
    <location>
        <begin position="25"/>
        <end position="341"/>
    </location>
</feature>
<evidence type="ECO:0000313" key="3">
    <source>
        <dbReference type="Proteomes" id="UP000239711"/>
    </source>
</evidence>
<dbReference type="SUPFAM" id="SSF117281">
    <property type="entry name" value="Kelch motif"/>
    <property type="match status" value="2"/>
</dbReference>
<dbReference type="Pfam" id="PF24681">
    <property type="entry name" value="Kelch_KLHDC2_KLHL20_DRC7"/>
    <property type="match status" value="1"/>
</dbReference>
<keyword evidence="1" id="KW-0732">Signal</keyword>
<dbReference type="AlphaFoldDB" id="A0A2S9IWZ0"/>
<dbReference type="InterPro" id="IPR015915">
    <property type="entry name" value="Kelch-typ_b-propeller"/>
</dbReference>
<dbReference type="Pfam" id="PF01344">
    <property type="entry name" value="Kelch_1"/>
    <property type="match status" value="1"/>
</dbReference>
<protein>
    <recommendedName>
        <fullName evidence="4">Galactose oxidase</fullName>
    </recommendedName>
</protein>
<keyword evidence="3" id="KW-1185">Reference proteome</keyword>
<proteinExistence type="predicted"/>
<dbReference type="RefSeq" id="WP_105718522.1">
    <property type="nucleotide sequence ID" value="NZ_PVBQ01000022.1"/>
</dbReference>
<name>A0A2S9IWZ0_9SPHI</name>
<evidence type="ECO:0000256" key="1">
    <source>
        <dbReference type="SAM" id="SignalP"/>
    </source>
</evidence>
<dbReference type="InterPro" id="IPR006652">
    <property type="entry name" value="Kelch_1"/>
</dbReference>
<reference evidence="2 3" key="1">
    <citation type="submission" date="2018-02" db="EMBL/GenBank/DDBJ databases">
        <title>The draft genome of Sphingobacterium sp. 5JN-11.</title>
        <authorList>
            <person name="Liu L."/>
            <person name="Li L."/>
            <person name="Liang L."/>
            <person name="Zhang X."/>
            <person name="Wang T."/>
        </authorList>
    </citation>
    <scope>NUCLEOTIDE SEQUENCE [LARGE SCALE GENOMIC DNA]</scope>
    <source>
        <strain evidence="2 3">5JN-11</strain>
    </source>
</reference>
<sequence length="341" mass="37128">MNKKNWLLLFFACAIAFTSFNSCKKDNDEDTGGDTGPTEWRRSVVFDGQRRSGAASFATSGSGAAAYVVGGYTSAGFVSDAFKFDGSTWAPIASFPGQSRTEAVGFSIGGKGYVGTGQSLVNGVSEDFNDFWCYNPATDEWEEVAPFPGDARYGAVAFTLGNYAYVGLGRAKQGSTDYSNFYRYNPSNNTWTPISSPFKYKKAYAFAFVIGDKAYVGGGQDGGTNALPEDFYSFDGTEWKALNDLNRDDDSYTYDARKYAASAFTIGNYGYVVSGRNANTVTSTVWKYDPSTDSWTDKHQALSTDPREKAVGFSLDGKGYVTTGLNGSRYFDSTFEFTPVR</sequence>